<keyword evidence="2" id="KW-1185">Reference proteome</keyword>
<accession>A0A0D2PST1</accession>
<dbReference type="Proteomes" id="UP000054270">
    <property type="component" value="Unassembled WGS sequence"/>
</dbReference>
<organism evidence="1 2">
    <name type="scientific">Hypholoma sublateritium (strain FD-334 SS-4)</name>
    <dbReference type="NCBI Taxonomy" id="945553"/>
    <lineage>
        <taxon>Eukaryota</taxon>
        <taxon>Fungi</taxon>
        <taxon>Dikarya</taxon>
        <taxon>Basidiomycota</taxon>
        <taxon>Agaricomycotina</taxon>
        <taxon>Agaricomycetes</taxon>
        <taxon>Agaricomycetidae</taxon>
        <taxon>Agaricales</taxon>
        <taxon>Agaricineae</taxon>
        <taxon>Strophariaceae</taxon>
        <taxon>Hypholoma</taxon>
    </lineage>
</organism>
<evidence type="ECO:0000313" key="2">
    <source>
        <dbReference type="Proteomes" id="UP000054270"/>
    </source>
</evidence>
<dbReference type="AlphaFoldDB" id="A0A0D2PST1"/>
<protein>
    <submittedName>
        <fullName evidence="1">Uncharacterized protein</fullName>
    </submittedName>
</protein>
<reference evidence="2" key="1">
    <citation type="submission" date="2014-04" db="EMBL/GenBank/DDBJ databases">
        <title>Evolutionary Origins and Diversification of the Mycorrhizal Mutualists.</title>
        <authorList>
            <consortium name="DOE Joint Genome Institute"/>
            <consortium name="Mycorrhizal Genomics Consortium"/>
            <person name="Kohler A."/>
            <person name="Kuo A."/>
            <person name="Nagy L.G."/>
            <person name="Floudas D."/>
            <person name="Copeland A."/>
            <person name="Barry K.W."/>
            <person name="Cichocki N."/>
            <person name="Veneault-Fourrey C."/>
            <person name="LaButti K."/>
            <person name="Lindquist E.A."/>
            <person name="Lipzen A."/>
            <person name="Lundell T."/>
            <person name="Morin E."/>
            <person name="Murat C."/>
            <person name="Riley R."/>
            <person name="Ohm R."/>
            <person name="Sun H."/>
            <person name="Tunlid A."/>
            <person name="Henrissat B."/>
            <person name="Grigoriev I.V."/>
            <person name="Hibbett D.S."/>
            <person name="Martin F."/>
        </authorList>
    </citation>
    <scope>NUCLEOTIDE SEQUENCE [LARGE SCALE GENOMIC DNA]</scope>
    <source>
        <strain evidence="2">FD-334 SS-4</strain>
    </source>
</reference>
<dbReference type="EMBL" id="KN817547">
    <property type="protein sequence ID" value="KJA22805.1"/>
    <property type="molecule type" value="Genomic_DNA"/>
</dbReference>
<proteinExistence type="predicted"/>
<gene>
    <name evidence="1" type="ORF">HYPSUDRAFT_638910</name>
</gene>
<name>A0A0D2PST1_HYPSF</name>
<evidence type="ECO:0000313" key="1">
    <source>
        <dbReference type="EMBL" id="KJA22805.1"/>
    </source>
</evidence>
<sequence length="155" mass="17067">MRSPPASYDSLLPLLLGQYPNCLSGCMGITHQSTLPLLMPSALSTSAFPVPTHDATPLARIHTGGTSTSWLLRARRWIRVPPTISLKRRRLCPRTTSLPLLFAPLDPRLSNWCSPRPHAQLSPLCHPLAVLTPPRFRTPPAATAQFSGLLHCRPR</sequence>